<proteinExistence type="predicted"/>
<dbReference type="RefSeq" id="WP_069852159.1">
    <property type="nucleotide sequence ID" value="NZ_CP014859.1"/>
</dbReference>
<dbReference type="KEGG" id="ahm:TL08_23685"/>
<dbReference type="EMBL" id="CP014859">
    <property type="protein sequence ID" value="AOS65517.1"/>
    <property type="molecule type" value="Genomic_DNA"/>
</dbReference>
<keyword evidence="2" id="KW-1185">Reference proteome</keyword>
<gene>
    <name evidence="1" type="ORF">TL08_23685</name>
</gene>
<protein>
    <submittedName>
        <fullName evidence="1">Uncharacterized protein</fullName>
    </submittedName>
</protein>
<dbReference type="AlphaFoldDB" id="A0AAC9HTQ8"/>
<accession>A0AAC9HTQ8</accession>
<reference evidence="2" key="1">
    <citation type="submission" date="2016-03" db="EMBL/GenBank/DDBJ databases">
        <title>Complete genome sequence of the type strain Actinoalloteichus hymeniacidonis DSM 45092.</title>
        <authorList>
            <person name="Schaffert L."/>
            <person name="Albersmeier A."/>
            <person name="Winkler A."/>
            <person name="Kalinowski J."/>
            <person name="Zotchev S."/>
            <person name="Ruckert C."/>
        </authorList>
    </citation>
    <scope>NUCLEOTIDE SEQUENCE [LARGE SCALE GENOMIC DNA]</scope>
    <source>
        <strain evidence="2">HPA177(T) (DSM 45092(T))</strain>
    </source>
</reference>
<evidence type="ECO:0000313" key="1">
    <source>
        <dbReference type="EMBL" id="AOS65517.1"/>
    </source>
</evidence>
<sequence>MPDRPWFVRSVRACDTHRAASEHWTRDDRINVRPDCDPSTTFTALNRTPIALPYYDEQRCPACLTIARPARQRLSAVVR</sequence>
<dbReference type="Proteomes" id="UP000095210">
    <property type="component" value="Chromosome"/>
</dbReference>
<name>A0AAC9HTQ8_9PSEU</name>
<organism evidence="1 2">
    <name type="scientific">Actinoalloteichus hymeniacidonis</name>
    <dbReference type="NCBI Taxonomy" id="340345"/>
    <lineage>
        <taxon>Bacteria</taxon>
        <taxon>Bacillati</taxon>
        <taxon>Actinomycetota</taxon>
        <taxon>Actinomycetes</taxon>
        <taxon>Pseudonocardiales</taxon>
        <taxon>Pseudonocardiaceae</taxon>
        <taxon>Actinoalloteichus</taxon>
    </lineage>
</organism>
<evidence type="ECO:0000313" key="2">
    <source>
        <dbReference type="Proteomes" id="UP000095210"/>
    </source>
</evidence>